<evidence type="ECO:0000256" key="4">
    <source>
        <dbReference type="ARBA" id="ARBA00022989"/>
    </source>
</evidence>
<evidence type="ECO:0000256" key="1">
    <source>
        <dbReference type="ARBA" id="ARBA00004141"/>
    </source>
</evidence>
<dbReference type="Proteomes" id="UP000199673">
    <property type="component" value="Unassembled WGS sequence"/>
</dbReference>
<dbReference type="SUPFAM" id="SSF103481">
    <property type="entry name" value="Multidrug resistance efflux transporter EmrE"/>
    <property type="match status" value="2"/>
</dbReference>
<sequence>MTEIVFISLAVLLRVVSNPQGNVFQKQLTQQGSHPLWVNFLTYLLLATICLIGLIFLDAIELSKDFWIYSILGGIFGAVGNGLLVKALQKGDLSILGPINSYKSVIGLVFGIFLLGEIPNLWGIVGIFIIIYGSYLVLDTTEERFTLALLRNKEIQFRIGAMILTAVEAVFVKKVILASSPTIAFTSWSIFGAIFSFLLVLAFRINLRHELKHLTVNAVSKLLLLIVCIGMMQLSTNYVFKNMDVGYALSLFQLSIVVAVLLGYRIFQESNICKKLIGSTIMIIGSVLIILFHGYTK</sequence>
<gene>
    <name evidence="8" type="ORF">SAMN04489724_1334</name>
</gene>
<feature type="transmembrane region" description="Helical" evidence="6">
    <location>
        <begin position="214"/>
        <end position="233"/>
    </location>
</feature>
<dbReference type="PANTHER" id="PTHR32322:SF2">
    <property type="entry name" value="EAMA DOMAIN-CONTAINING PROTEIN"/>
    <property type="match status" value="1"/>
</dbReference>
<evidence type="ECO:0000259" key="7">
    <source>
        <dbReference type="Pfam" id="PF00892"/>
    </source>
</evidence>
<comment type="subcellular location">
    <subcellularLocation>
        <location evidence="1">Membrane</location>
        <topology evidence="1">Multi-pass membrane protein</topology>
    </subcellularLocation>
</comment>
<evidence type="ECO:0000313" key="8">
    <source>
        <dbReference type="EMBL" id="SFT55986.1"/>
    </source>
</evidence>
<keyword evidence="3 6" id="KW-0812">Transmembrane</keyword>
<dbReference type="RefSeq" id="WP_091691855.1">
    <property type="nucleotide sequence ID" value="NZ_FPBF01000001.1"/>
</dbReference>
<dbReference type="EMBL" id="FPBF01000001">
    <property type="protein sequence ID" value="SFT55986.1"/>
    <property type="molecule type" value="Genomic_DNA"/>
</dbReference>
<dbReference type="InterPro" id="IPR037185">
    <property type="entry name" value="EmrE-like"/>
</dbReference>
<evidence type="ECO:0000256" key="6">
    <source>
        <dbReference type="SAM" id="Phobius"/>
    </source>
</evidence>
<keyword evidence="5 6" id="KW-0472">Membrane</keyword>
<feature type="transmembrane region" description="Helical" evidence="6">
    <location>
        <begin position="41"/>
        <end position="59"/>
    </location>
</feature>
<feature type="domain" description="EamA" evidence="7">
    <location>
        <begin position="23"/>
        <end position="138"/>
    </location>
</feature>
<reference evidence="9" key="1">
    <citation type="submission" date="2016-10" db="EMBL/GenBank/DDBJ databases">
        <authorList>
            <person name="Varghese N."/>
            <person name="Submissions S."/>
        </authorList>
    </citation>
    <scope>NUCLEOTIDE SEQUENCE [LARGE SCALE GENOMIC DNA]</scope>
    <source>
        <strain evidence="9">DSM 23445</strain>
    </source>
</reference>
<feature type="transmembrane region" description="Helical" evidence="6">
    <location>
        <begin position="159"/>
        <end position="177"/>
    </location>
</feature>
<dbReference type="Gene3D" id="1.10.3730.20">
    <property type="match status" value="1"/>
</dbReference>
<dbReference type="AlphaFoldDB" id="A0A1I6YZV0"/>
<feature type="transmembrane region" description="Helical" evidence="6">
    <location>
        <begin position="66"/>
        <end position="85"/>
    </location>
</feature>
<keyword evidence="4 6" id="KW-1133">Transmembrane helix</keyword>
<feature type="transmembrane region" description="Helical" evidence="6">
    <location>
        <begin position="245"/>
        <end position="264"/>
    </location>
</feature>
<evidence type="ECO:0000256" key="2">
    <source>
        <dbReference type="ARBA" id="ARBA00007362"/>
    </source>
</evidence>
<feature type="domain" description="EamA" evidence="7">
    <location>
        <begin position="157"/>
        <end position="290"/>
    </location>
</feature>
<accession>A0A1I6YZV0</accession>
<dbReference type="PANTHER" id="PTHR32322">
    <property type="entry name" value="INNER MEMBRANE TRANSPORTER"/>
    <property type="match status" value="1"/>
</dbReference>
<protein>
    <submittedName>
        <fullName evidence="8">Uncharacterized membrane protein</fullName>
    </submittedName>
</protein>
<proteinExistence type="inferred from homology"/>
<feature type="transmembrane region" description="Helical" evidence="6">
    <location>
        <begin position="276"/>
        <end position="295"/>
    </location>
</feature>
<dbReference type="InterPro" id="IPR000620">
    <property type="entry name" value="EamA_dom"/>
</dbReference>
<evidence type="ECO:0000256" key="5">
    <source>
        <dbReference type="ARBA" id="ARBA00023136"/>
    </source>
</evidence>
<evidence type="ECO:0000313" key="9">
    <source>
        <dbReference type="Proteomes" id="UP000199673"/>
    </source>
</evidence>
<dbReference type="Pfam" id="PF00892">
    <property type="entry name" value="EamA"/>
    <property type="match status" value="2"/>
</dbReference>
<dbReference type="STRING" id="305507.SAMN04489724_1334"/>
<keyword evidence="9" id="KW-1185">Reference proteome</keyword>
<name>A0A1I6YZV0_9BACT</name>
<organism evidence="8 9">
    <name type="scientific">Algoriphagus locisalis</name>
    <dbReference type="NCBI Taxonomy" id="305507"/>
    <lineage>
        <taxon>Bacteria</taxon>
        <taxon>Pseudomonadati</taxon>
        <taxon>Bacteroidota</taxon>
        <taxon>Cytophagia</taxon>
        <taxon>Cytophagales</taxon>
        <taxon>Cyclobacteriaceae</taxon>
        <taxon>Algoriphagus</taxon>
    </lineage>
</organism>
<dbReference type="InterPro" id="IPR050638">
    <property type="entry name" value="AA-Vitamin_Transporters"/>
</dbReference>
<comment type="similarity">
    <text evidence="2">Belongs to the EamA transporter family.</text>
</comment>
<dbReference type="GO" id="GO:0016020">
    <property type="term" value="C:membrane"/>
    <property type="evidence" value="ECO:0007669"/>
    <property type="project" value="UniProtKB-SubCell"/>
</dbReference>
<dbReference type="OrthoDB" id="9795255at2"/>
<feature type="transmembrane region" description="Helical" evidence="6">
    <location>
        <begin position="105"/>
        <end position="138"/>
    </location>
</feature>
<feature type="transmembrane region" description="Helical" evidence="6">
    <location>
        <begin position="183"/>
        <end position="202"/>
    </location>
</feature>
<evidence type="ECO:0000256" key="3">
    <source>
        <dbReference type="ARBA" id="ARBA00022692"/>
    </source>
</evidence>